<dbReference type="AlphaFoldDB" id="X0R8Q3"/>
<dbReference type="Proteomes" id="UP000019491">
    <property type="component" value="Unassembled WGS sequence"/>
</dbReference>
<gene>
    <name evidence="2" type="ORF">RW1_040_00420</name>
</gene>
<name>X0R8Q3_RHOWR</name>
<evidence type="ECO:0000313" key="3">
    <source>
        <dbReference type="Proteomes" id="UP000019491"/>
    </source>
</evidence>
<dbReference type="EMBL" id="BAWF01000040">
    <property type="protein sequence ID" value="GAF47380.1"/>
    <property type="molecule type" value="Genomic_DNA"/>
</dbReference>
<feature type="region of interest" description="Disordered" evidence="1">
    <location>
        <begin position="1"/>
        <end position="87"/>
    </location>
</feature>
<keyword evidence="3" id="KW-1185">Reference proteome</keyword>
<sequence length="87" mass="9831">MTEPQYPPEWDTRPQTVEEAPERDYPAAWTRPEDRVSPSTSDLRPGVGNTPTSEPADERGQQLLDHAHRLTGRPELADRSAHPFTIN</sequence>
<organism evidence="2 3">
    <name type="scientific">Rhodococcus wratislaviensis NBRC 100605</name>
    <dbReference type="NCBI Taxonomy" id="1219028"/>
    <lineage>
        <taxon>Bacteria</taxon>
        <taxon>Bacillati</taxon>
        <taxon>Actinomycetota</taxon>
        <taxon>Actinomycetes</taxon>
        <taxon>Mycobacteriales</taxon>
        <taxon>Nocardiaceae</taxon>
        <taxon>Rhodococcus</taxon>
    </lineage>
</organism>
<feature type="compositionally biased region" description="Basic and acidic residues" evidence="1">
    <location>
        <begin position="20"/>
        <end position="36"/>
    </location>
</feature>
<reference evidence="2 3" key="1">
    <citation type="submission" date="2014-02" db="EMBL/GenBank/DDBJ databases">
        <title>Whole genome shotgun sequence of Rhodococcus wratislaviensis NBRC 100605.</title>
        <authorList>
            <person name="Hosoyama A."/>
            <person name="Tsuchikane K."/>
            <person name="Yoshida I."/>
            <person name="Ohji S."/>
            <person name="Ichikawa N."/>
            <person name="Yamazoe A."/>
            <person name="Fujita N."/>
        </authorList>
    </citation>
    <scope>NUCLEOTIDE SEQUENCE [LARGE SCALE GENOMIC DNA]</scope>
    <source>
        <strain evidence="2 3">NBRC 100605</strain>
    </source>
</reference>
<evidence type="ECO:0000256" key="1">
    <source>
        <dbReference type="SAM" id="MobiDB-lite"/>
    </source>
</evidence>
<accession>X0R8Q3</accession>
<feature type="compositionally biased region" description="Basic and acidic residues" evidence="1">
    <location>
        <begin position="56"/>
        <end position="68"/>
    </location>
</feature>
<evidence type="ECO:0000313" key="2">
    <source>
        <dbReference type="EMBL" id="GAF47380.1"/>
    </source>
</evidence>
<comment type="caution">
    <text evidence="2">The sequence shown here is derived from an EMBL/GenBank/DDBJ whole genome shotgun (WGS) entry which is preliminary data.</text>
</comment>
<proteinExistence type="predicted"/>
<protein>
    <submittedName>
        <fullName evidence="2">Uncharacterized protein</fullName>
    </submittedName>
</protein>